<feature type="chain" id="PRO_5042101659" description="Sulfite exporter TauE/SafE family protein" evidence="7">
    <location>
        <begin position="25"/>
        <end position="440"/>
    </location>
</feature>
<feature type="transmembrane region" description="Helical" evidence="6">
    <location>
        <begin position="221"/>
        <end position="240"/>
    </location>
</feature>
<evidence type="ECO:0000256" key="4">
    <source>
        <dbReference type="ARBA" id="ARBA00022989"/>
    </source>
</evidence>
<dbReference type="PANTHER" id="PTHR14255:SF3">
    <property type="entry name" value="SULFITE EXPORTER TAUE_SAFE FAMILY PROTEIN 5-RELATED"/>
    <property type="match status" value="1"/>
</dbReference>
<dbReference type="AlphaFoldDB" id="A0AAD1Z075"/>
<accession>A0AAD1Z075</accession>
<keyword evidence="5 6" id="KW-0472">Membrane</keyword>
<keyword evidence="7" id="KW-0732">Signal</keyword>
<protein>
    <recommendedName>
        <fullName evidence="10">Sulfite exporter TauE/SafE family protein</fullName>
    </recommendedName>
</protein>
<dbReference type="InterPro" id="IPR002781">
    <property type="entry name" value="TM_pro_TauE-like"/>
</dbReference>
<keyword evidence="9" id="KW-1185">Reference proteome</keyword>
<feature type="transmembrane region" description="Helical" evidence="6">
    <location>
        <begin position="302"/>
        <end position="327"/>
    </location>
</feature>
<feature type="transmembrane region" description="Helical" evidence="6">
    <location>
        <begin position="367"/>
        <end position="388"/>
    </location>
</feature>
<dbReference type="EMBL" id="OU503039">
    <property type="protein sequence ID" value="CAI9760279.1"/>
    <property type="molecule type" value="Genomic_DNA"/>
</dbReference>
<feature type="transmembrane region" description="Helical" evidence="6">
    <location>
        <begin position="339"/>
        <end position="361"/>
    </location>
</feature>
<keyword evidence="3 6" id="KW-0812">Transmembrane</keyword>
<gene>
    <name evidence="8" type="ORF">FPE_LOCUS7709</name>
</gene>
<dbReference type="PANTHER" id="PTHR14255">
    <property type="entry name" value="CEREBLON"/>
    <property type="match status" value="1"/>
</dbReference>
<evidence type="ECO:0000256" key="5">
    <source>
        <dbReference type="ARBA" id="ARBA00023136"/>
    </source>
</evidence>
<feature type="transmembrane region" description="Helical" evidence="6">
    <location>
        <begin position="102"/>
        <end position="121"/>
    </location>
</feature>
<sequence>MRQKNLKWFLVFTLILNTFDISHENPTNPATDKLTFNQLINFTHQRRLQDSNMKITPQFLVAGILCFIAACISSAGGIGGGGLFIPILTIVAGLDLKTASSFSAFMVTGGSIANVACHMFLRSTKHGGIDYDMTLLTEPCMLLGVSIGVLCNLVLPEWLITILFAIFLACSTFKTCKSGICYWKIESEVLRRNLCINSENGGEVPLLNEEPAGLIKLDIPLIKLGMLIMIWFSFFVLYLLRGNRYGQGIIRIEACGVGYWIISLLQIPLAIIFTTWILCSRKSLENRQETEAETKARPSENLMFPIMALLAGVLGGVFGIGGGMLISPLLLQMGIKPEVTAATCSFIVFFSSSMSAVQYLMLGMEHIYGVLIFALICFVASLVGMILVQRAIIKHGRASIIVFSVGTVMAFSTVLMTSFGAVDVWRDYASGKSMGFKKPC</sequence>
<evidence type="ECO:0000256" key="7">
    <source>
        <dbReference type="SAM" id="SignalP"/>
    </source>
</evidence>
<evidence type="ECO:0000256" key="1">
    <source>
        <dbReference type="ARBA" id="ARBA00004141"/>
    </source>
</evidence>
<evidence type="ECO:0000256" key="6">
    <source>
        <dbReference type="SAM" id="Phobius"/>
    </source>
</evidence>
<evidence type="ECO:0000256" key="2">
    <source>
        <dbReference type="ARBA" id="ARBA00009142"/>
    </source>
</evidence>
<evidence type="ECO:0000313" key="8">
    <source>
        <dbReference type="EMBL" id="CAI9760279.1"/>
    </source>
</evidence>
<dbReference type="Proteomes" id="UP000834106">
    <property type="component" value="Chromosome 4"/>
</dbReference>
<comment type="subcellular location">
    <subcellularLocation>
        <location evidence="1">Membrane</location>
        <topology evidence="1">Multi-pass membrane protein</topology>
    </subcellularLocation>
</comment>
<comment type="similarity">
    <text evidence="2">Belongs to the 4-toluene sulfonate uptake permease (TSUP) (TC 2.A.102) family.</text>
</comment>
<name>A0AAD1Z075_9LAMI</name>
<proteinExistence type="inferred from homology"/>
<dbReference type="GO" id="GO:0016020">
    <property type="term" value="C:membrane"/>
    <property type="evidence" value="ECO:0007669"/>
    <property type="project" value="UniProtKB-SubCell"/>
</dbReference>
<organism evidence="8 9">
    <name type="scientific">Fraxinus pennsylvanica</name>
    <dbReference type="NCBI Taxonomy" id="56036"/>
    <lineage>
        <taxon>Eukaryota</taxon>
        <taxon>Viridiplantae</taxon>
        <taxon>Streptophyta</taxon>
        <taxon>Embryophyta</taxon>
        <taxon>Tracheophyta</taxon>
        <taxon>Spermatophyta</taxon>
        <taxon>Magnoliopsida</taxon>
        <taxon>eudicotyledons</taxon>
        <taxon>Gunneridae</taxon>
        <taxon>Pentapetalae</taxon>
        <taxon>asterids</taxon>
        <taxon>lamiids</taxon>
        <taxon>Lamiales</taxon>
        <taxon>Oleaceae</taxon>
        <taxon>Oleeae</taxon>
        <taxon>Fraxinus</taxon>
    </lineage>
</organism>
<feature type="transmembrane region" description="Helical" evidence="6">
    <location>
        <begin position="142"/>
        <end position="169"/>
    </location>
</feature>
<feature type="transmembrane region" description="Helical" evidence="6">
    <location>
        <begin position="400"/>
        <end position="422"/>
    </location>
</feature>
<feature type="transmembrane region" description="Helical" evidence="6">
    <location>
        <begin position="59"/>
        <end position="90"/>
    </location>
</feature>
<evidence type="ECO:0008006" key="10">
    <source>
        <dbReference type="Google" id="ProtNLM"/>
    </source>
</evidence>
<reference evidence="8" key="1">
    <citation type="submission" date="2023-05" db="EMBL/GenBank/DDBJ databases">
        <authorList>
            <person name="Huff M."/>
        </authorList>
    </citation>
    <scope>NUCLEOTIDE SEQUENCE</scope>
</reference>
<evidence type="ECO:0000256" key="3">
    <source>
        <dbReference type="ARBA" id="ARBA00022692"/>
    </source>
</evidence>
<feature type="transmembrane region" description="Helical" evidence="6">
    <location>
        <begin position="252"/>
        <end position="278"/>
    </location>
</feature>
<dbReference type="Pfam" id="PF01925">
    <property type="entry name" value="TauE"/>
    <property type="match status" value="2"/>
</dbReference>
<dbReference type="GO" id="GO:0016567">
    <property type="term" value="P:protein ubiquitination"/>
    <property type="evidence" value="ECO:0007669"/>
    <property type="project" value="TreeGrafter"/>
</dbReference>
<evidence type="ECO:0000313" key="9">
    <source>
        <dbReference type="Proteomes" id="UP000834106"/>
    </source>
</evidence>
<dbReference type="GO" id="GO:0031464">
    <property type="term" value="C:Cul4A-RING E3 ubiquitin ligase complex"/>
    <property type="evidence" value="ECO:0007669"/>
    <property type="project" value="TreeGrafter"/>
</dbReference>
<keyword evidence="4 6" id="KW-1133">Transmembrane helix</keyword>
<feature type="signal peptide" evidence="7">
    <location>
        <begin position="1"/>
        <end position="24"/>
    </location>
</feature>